<dbReference type="AlphaFoldDB" id="A0A5R8MRB9"/>
<dbReference type="SUPFAM" id="SSF53067">
    <property type="entry name" value="Actin-like ATPase domain"/>
    <property type="match status" value="2"/>
</dbReference>
<evidence type="ECO:0000256" key="10">
    <source>
        <dbReference type="SAM" id="MobiDB-lite"/>
    </source>
</evidence>
<dbReference type="Proteomes" id="UP000306973">
    <property type="component" value="Unassembled WGS sequence"/>
</dbReference>
<evidence type="ECO:0000256" key="5">
    <source>
        <dbReference type="ARBA" id="ARBA00022840"/>
    </source>
</evidence>
<dbReference type="SUPFAM" id="SSF100934">
    <property type="entry name" value="Heat shock protein 70kD (HSP70), C-terminal subdomain"/>
    <property type="match status" value="1"/>
</dbReference>
<dbReference type="GO" id="GO:0051082">
    <property type="term" value="F:unfolded protein binding"/>
    <property type="evidence" value="ECO:0007669"/>
    <property type="project" value="InterPro"/>
</dbReference>
<keyword evidence="4 8" id="KW-0547">Nucleotide-binding</keyword>
<comment type="caution">
    <text evidence="11">The sequence shown here is derived from an EMBL/GenBank/DDBJ whole genome shotgun (WGS) entry which is preliminary data.</text>
</comment>
<dbReference type="InterPro" id="IPR012725">
    <property type="entry name" value="Chaperone_DnaK"/>
</dbReference>
<dbReference type="FunFam" id="3.30.420.40:FF:000004">
    <property type="entry name" value="Molecular chaperone DnaK"/>
    <property type="match status" value="1"/>
</dbReference>
<keyword evidence="12" id="KW-1185">Reference proteome</keyword>
<dbReference type="EMBL" id="VBUI01000001">
    <property type="protein sequence ID" value="TLF53691.1"/>
    <property type="molecule type" value="Genomic_DNA"/>
</dbReference>
<evidence type="ECO:0000256" key="9">
    <source>
        <dbReference type="RuleBase" id="RU003322"/>
    </source>
</evidence>
<dbReference type="PROSITE" id="PS00297">
    <property type="entry name" value="HSP70_1"/>
    <property type="match status" value="1"/>
</dbReference>
<dbReference type="PROSITE" id="PS00329">
    <property type="entry name" value="HSP70_2"/>
    <property type="match status" value="1"/>
</dbReference>
<dbReference type="Pfam" id="PF00012">
    <property type="entry name" value="HSP70"/>
    <property type="match status" value="1"/>
</dbReference>
<dbReference type="InterPro" id="IPR029048">
    <property type="entry name" value="HSP70_C_sf"/>
</dbReference>
<evidence type="ECO:0000256" key="3">
    <source>
        <dbReference type="ARBA" id="ARBA00022553"/>
    </source>
</evidence>
<dbReference type="GO" id="GO:0140662">
    <property type="term" value="F:ATP-dependent protein folding chaperone"/>
    <property type="evidence" value="ECO:0007669"/>
    <property type="project" value="InterPro"/>
</dbReference>
<dbReference type="HAMAP" id="MF_00332">
    <property type="entry name" value="DnaK"/>
    <property type="match status" value="1"/>
</dbReference>
<name>A0A5R8MRB9_9GAMM</name>
<protein>
    <recommendedName>
        <fullName evidence="2 8">Chaperone protein DnaK</fullName>
    </recommendedName>
    <alternativeName>
        <fullName evidence="8">HSP70</fullName>
    </alternativeName>
    <alternativeName>
        <fullName evidence="8">Heat shock 70 kDa protein</fullName>
    </alternativeName>
    <alternativeName>
        <fullName evidence="8">Heat shock protein 70</fullName>
    </alternativeName>
</protein>
<evidence type="ECO:0000256" key="4">
    <source>
        <dbReference type="ARBA" id="ARBA00022741"/>
    </source>
</evidence>
<evidence type="ECO:0000256" key="2">
    <source>
        <dbReference type="ARBA" id="ARBA00014415"/>
    </source>
</evidence>
<dbReference type="Gene3D" id="3.30.420.40">
    <property type="match status" value="2"/>
</dbReference>
<keyword evidence="6 8" id="KW-0346">Stress response</keyword>
<evidence type="ECO:0000256" key="1">
    <source>
        <dbReference type="ARBA" id="ARBA00007381"/>
    </source>
</evidence>
<dbReference type="Gene3D" id="1.20.1270.10">
    <property type="match status" value="1"/>
</dbReference>
<dbReference type="InterPro" id="IPR029047">
    <property type="entry name" value="HSP70_peptide-bd_sf"/>
</dbReference>
<dbReference type="NCBIfam" id="NF001413">
    <property type="entry name" value="PRK00290.1"/>
    <property type="match status" value="1"/>
</dbReference>
<dbReference type="Gene3D" id="2.60.34.10">
    <property type="entry name" value="Substrate Binding Domain Of DNAk, Chain A, domain 1"/>
    <property type="match status" value="1"/>
</dbReference>
<sequence>MGRIIGIDLGTTNSCVAVLDGDQAKVIENAEGARTTPSIIAYTDDGETLVGQAAKRQAVTNPHNTLYAIKRLIGRRFKDDVVQKDVKMVPYTITEADNGDAWVQVKDKKLAPPQVSAEVLKKMKKTAEDYLGEEVTEAVITVPAYFNDSQRQATKDAGRIAGLEVKRIINEPTAAALAYGMDKARGDKTIAVYDLGGGTFDISIIEVADVDGETQFEVLATNGDTFLGGEDFDMKLINYLVDQFKADSGIDLSGDNLAMQRLKEAAEKAKIELSSAQQTDVNLPYITADNTGPKHLNVKVTRAKLESLVEDLVKRSMEPCKTALKDAGISASEVDDVILVGGQTRMPMVQKSVAEFFGKDARKDVNPDEAVAVGAAIQGGVLGGDVKDVLLLDVTPLTLGIETLGGVMTPLIEKNTTIPTKKTQTFSTADDNQTAVTIHVLQGERKQSSGNKSLGRFDLADIPPAPRGVPQIEVAFDLDANGILNVSAKDKATGKEQSIVIKASSGLSEEEVEQMVQDAEAHADEDKKFEELVQLRNQADGMIHAARKTLEEAGDKASDEEKQAIETAASELEEAIKGDDQEDIQAKLDKLTEASGTLAQKMYAEQGEAAQQAGEADEAAAKQEDDVVDAEYEEVNDDQKKQ</sequence>
<keyword evidence="3 8" id="KW-0597">Phosphoprotein</keyword>
<evidence type="ECO:0000313" key="11">
    <source>
        <dbReference type="EMBL" id="TLF53691.1"/>
    </source>
</evidence>
<evidence type="ECO:0000313" key="12">
    <source>
        <dbReference type="Proteomes" id="UP000306973"/>
    </source>
</evidence>
<dbReference type="InterPro" id="IPR018181">
    <property type="entry name" value="Heat_shock_70_CS"/>
</dbReference>
<dbReference type="OrthoDB" id="9766019at2"/>
<keyword evidence="7 8" id="KW-0143">Chaperone</keyword>
<accession>A0A5R8MRB9</accession>
<dbReference type="FunFam" id="3.90.640.10:FF:000003">
    <property type="entry name" value="Molecular chaperone DnaK"/>
    <property type="match status" value="1"/>
</dbReference>
<keyword evidence="5 8" id="KW-0067">ATP-binding</keyword>
<dbReference type="GO" id="GO:0005524">
    <property type="term" value="F:ATP binding"/>
    <property type="evidence" value="ECO:0007669"/>
    <property type="project" value="UniProtKB-UniRule"/>
</dbReference>
<dbReference type="PROSITE" id="PS01036">
    <property type="entry name" value="HSP70_3"/>
    <property type="match status" value="1"/>
</dbReference>
<dbReference type="CDD" id="cd10234">
    <property type="entry name" value="ASKHA_NBD_HSP70_DnaK-like"/>
    <property type="match status" value="1"/>
</dbReference>
<gene>
    <name evidence="8 11" type="primary">dnaK</name>
    <name evidence="11" type="ORF">FEI13_00245</name>
</gene>
<dbReference type="Gene3D" id="3.90.640.10">
    <property type="entry name" value="Actin, Chain A, domain 4"/>
    <property type="match status" value="1"/>
</dbReference>
<comment type="induction">
    <text evidence="8">By stress conditions e.g. heat shock.</text>
</comment>
<dbReference type="NCBIfam" id="NF003520">
    <property type="entry name" value="PRK05183.1"/>
    <property type="match status" value="1"/>
</dbReference>
<evidence type="ECO:0000256" key="6">
    <source>
        <dbReference type="ARBA" id="ARBA00023016"/>
    </source>
</evidence>
<dbReference type="InterPro" id="IPR013126">
    <property type="entry name" value="Hsp_70_fam"/>
</dbReference>
<dbReference type="InterPro" id="IPR043129">
    <property type="entry name" value="ATPase_NBD"/>
</dbReference>
<dbReference type="NCBIfam" id="TIGR02350">
    <property type="entry name" value="prok_dnaK"/>
    <property type="match status" value="1"/>
</dbReference>
<dbReference type="SUPFAM" id="SSF100920">
    <property type="entry name" value="Heat shock protein 70kD (HSP70), peptide-binding domain"/>
    <property type="match status" value="1"/>
</dbReference>
<dbReference type="FunFam" id="1.20.1270.10:FF:000001">
    <property type="entry name" value="Molecular chaperone DnaK"/>
    <property type="match status" value="1"/>
</dbReference>
<dbReference type="PANTHER" id="PTHR19375">
    <property type="entry name" value="HEAT SHOCK PROTEIN 70KDA"/>
    <property type="match status" value="1"/>
</dbReference>
<reference evidence="11 12" key="1">
    <citation type="journal article" date="2007" name="Int. J. Syst. Evol. Microbiol.">
        <title>Halomonas saccharevitans sp. nov., Halomonas arcis sp. nov. and Halomonas subterranea sp. nov., halophilic bacteria isolated from hypersaline environments of China.</title>
        <authorList>
            <person name="Xu X.W."/>
            <person name="Wu Y.H."/>
            <person name="Zhou Z."/>
            <person name="Wang C.S."/>
            <person name="Zhou Y.G."/>
            <person name="Zhang H.B."/>
            <person name="Wang Y."/>
            <person name="Wu M."/>
        </authorList>
    </citation>
    <scope>NUCLEOTIDE SEQUENCE [LARGE SCALE GENOMIC DNA]</scope>
    <source>
        <strain evidence="11 12">TBZ3</strain>
    </source>
</reference>
<proteinExistence type="evidence at transcript level"/>
<dbReference type="PRINTS" id="PR00301">
    <property type="entry name" value="HEATSHOCK70"/>
</dbReference>
<comment type="similarity">
    <text evidence="1 8 9">Belongs to the heat shock protein 70 family.</text>
</comment>
<organism evidence="11 12">
    <name type="scientific">Halomonas urmiana</name>
    <dbReference type="NCBI Taxonomy" id="490901"/>
    <lineage>
        <taxon>Bacteria</taxon>
        <taxon>Pseudomonadati</taxon>
        <taxon>Pseudomonadota</taxon>
        <taxon>Gammaproteobacteria</taxon>
        <taxon>Oceanospirillales</taxon>
        <taxon>Halomonadaceae</taxon>
        <taxon>Halomonas</taxon>
    </lineage>
</organism>
<dbReference type="FunFam" id="2.60.34.10:FF:000014">
    <property type="entry name" value="Chaperone protein DnaK HSP70"/>
    <property type="match status" value="1"/>
</dbReference>
<evidence type="ECO:0000256" key="7">
    <source>
        <dbReference type="ARBA" id="ARBA00023186"/>
    </source>
</evidence>
<feature type="region of interest" description="Disordered" evidence="10">
    <location>
        <begin position="606"/>
        <end position="625"/>
    </location>
</feature>
<evidence type="ECO:0000256" key="8">
    <source>
        <dbReference type="HAMAP-Rule" id="MF_00332"/>
    </source>
</evidence>
<feature type="modified residue" description="Phosphothreonine; by autocatalysis" evidence="8">
    <location>
        <position position="199"/>
    </location>
</feature>
<dbReference type="RefSeq" id="WP_138178667.1">
    <property type="nucleotide sequence ID" value="NZ_VBUI01000001.1"/>
</dbReference>
<comment type="function">
    <text evidence="8">Acts as a chaperone.</text>
</comment>